<comment type="similarity">
    <text evidence="3 13">Belongs to the cytidine and deoxycytidylate deaminase family.</text>
</comment>
<dbReference type="Pfam" id="PF00383">
    <property type="entry name" value="dCMP_cyt_deam_1"/>
    <property type="match status" value="1"/>
</dbReference>
<dbReference type="EC" id="3.5.4.5" evidence="4 13"/>
<evidence type="ECO:0000256" key="12">
    <source>
        <dbReference type="PIRSR" id="PIRSR606262-3"/>
    </source>
</evidence>
<comment type="catalytic activity">
    <reaction evidence="9 13">
        <text>cytidine + H2O + H(+) = uridine + NH4(+)</text>
        <dbReference type="Rhea" id="RHEA:16069"/>
        <dbReference type="ChEBI" id="CHEBI:15377"/>
        <dbReference type="ChEBI" id="CHEBI:15378"/>
        <dbReference type="ChEBI" id="CHEBI:16704"/>
        <dbReference type="ChEBI" id="CHEBI:17562"/>
        <dbReference type="ChEBI" id="CHEBI:28938"/>
        <dbReference type="EC" id="3.5.4.5"/>
    </reaction>
</comment>
<keyword evidence="5 12" id="KW-0479">Metal-binding</keyword>
<gene>
    <name evidence="15" type="ORF">TPC1_11527</name>
</gene>
<proteinExistence type="inferred from homology"/>
<dbReference type="InterPro" id="IPR050202">
    <property type="entry name" value="Cyt/Deoxycyt_deaminase"/>
</dbReference>
<feature type="binding site" evidence="12">
    <location>
        <position position="63"/>
    </location>
    <ligand>
        <name>Zn(2+)</name>
        <dbReference type="ChEBI" id="CHEBI:29105"/>
        <note>catalytic</note>
    </ligand>
</feature>
<dbReference type="PROSITE" id="PS00903">
    <property type="entry name" value="CYT_DCMP_DEAMINASES_1"/>
    <property type="match status" value="1"/>
</dbReference>
<dbReference type="GO" id="GO:0004126">
    <property type="term" value="F:cytidine deaminase activity"/>
    <property type="evidence" value="ECO:0007669"/>
    <property type="project" value="UniProtKB-UniRule"/>
</dbReference>
<comment type="cofactor">
    <cofactor evidence="1 12 13">
        <name>Zn(2+)</name>
        <dbReference type="ChEBI" id="CHEBI:29105"/>
    </cofactor>
</comment>
<keyword evidence="6 13" id="KW-0378">Hydrolase</keyword>
<evidence type="ECO:0000256" key="9">
    <source>
        <dbReference type="ARBA" id="ARBA00049558"/>
    </source>
</evidence>
<accession>A0A146KFI9</accession>
<dbReference type="InterPro" id="IPR016192">
    <property type="entry name" value="APOBEC/CMP_deaminase_Zn-bd"/>
</dbReference>
<dbReference type="InterPro" id="IPR016193">
    <property type="entry name" value="Cytidine_deaminase-like"/>
</dbReference>
<evidence type="ECO:0000256" key="6">
    <source>
        <dbReference type="ARBA" id="ARBA00022801"/>
    </source>
</evidence>
<dbReference type="GO" id="GO:0008270">
    <property type="term" value="F:zinc ion binding"/>
    <property type="evidence" value="ECO:0007669"/>
    <property type="project" value="UniProtKB-UniRule"/>
</dbReference>
<keyword evidence="7 12" id="KW-0862">Zinc</keyword>
<dbReference type="NCBIfam" id="NF004064">
    <property type="entry name" value="PRK05578.1"/>
    <property type="match status" value="1"/>
</dbReference>
<dbReference type="GO" id="GO:0042802">
    <property type="term" value="F:identical protein binding"/>
    <property type="evidence" value="ECO:0007669"/>
    <property type="project" value="UniProtKB-ARBA"/>
</dbReference>
<reference evidence="15" key="1">
    <citation type="submission" date="2015-07" db="EMBL/GenBank/DDBJ databases">
        <title>Adaptation to a free-living lifestyle via gene acquisitions in the diplomonad Trepomonas sp. PC1.</title>
        <authorList>
            <person name="Xu F."/>
            <person name="Jerlstrom-Hultqvist J."/>
            <person name="Kolisko M."/>
            <person name="Simpson A.G.B."/>
            <person name="Roger A.J."/>
            <person name="Svard S.G."/>
            <person name="Andersson J.O."/>
        </authorList>
    </citation>
    <scope>NUCLEOTIDE SEQUENCE</scope>
    <source>
        <strain evidence="15">PC1</strain>
    </source>
</reference>
<feature type="non-terminal residue" evidence="15">
    <location>
        <position position="1"/>
    </location>
</feature>
<evidence type="ECO:0000256" key="3">
    <source>
        <dbReference type="ARBA" id="ARBA00006576"/>
    </source>
</evidence>
<dbReference type="NCBIfam" id="TIGR01354">
    <property type="entry name" value="cyt_deam_tetra"/>
    <property type="match status" value="1"/>
</dbReference>
<dbReference type="GO" id="GO:0005829">
    <property type="term" value="C:cytosol"/>
    <property type="evidence" value="ECO:0007669"/>
    <property type="project" value="TreeGrafter"/>
</dbReference>
<evidence type="ECO:0000256" key="1">
    <source>
        <dbReference type="ARBA" id="ARBA00001947"/>
    </source>
</evidence>
<dbReference type="Gene3D" id="3.40.140.10">
    <property type="entry name" value="Cytidine Deaminase, domain 2"/>
    <property type="match status" value="1"/>
</dbReference>
<protein>
    <recommendedName>
        <fullName evidence="4 13">Cytidine deaminase</fullName>
        <ecNumber evidence="4 13">3.5.4.5</ecNumber>
    </recommendedName>
    <alternativeName>
        <fullName evidence="8 13">Cytidine aminohydrolase</fullName>
    </alternativeName>
</protein>
<dbReference type="CDD" id="cd01283">
    <property type="entry name" value="cytidine_deaminase"/>
    <property type="match status" value="1"/>
</dbReference>
<evidence type="ECO:0000256" key="10">
    <source>
        <dbReference type="PIRSR" id="PIRSR606262-1"/>
    </source>
</evidence>
<feature type="binding site" evidence="11">
    <location>
        <begin position="52"/>
        <end position="58"/>
    </location>
    <ligand>
        <name>substrate</name>
    </ligand>
</feature>
<dbReference type="SUPFAM" id="SSF53927">
    <property type="entry name" value="Cytidine deaminase-like"/>
    <property type="match status" value="1"/>
</dbReference>
<comment type="catalytic activity">
    <reaction evidence="13">
        <text>2'-deoxycytidine + H2O + H(+) = 2'-deoxyuridine + NH4(+)</text>
        <dbReference type="Rhea" id="RHEA:13433"/>
        <dbReference type="ChEBI" id="CHEBI:15377"/>
        <dbReference type="ChEBI" id="CHEBI:15378"/>
        <dbReference type="ChEBI" id="CHEBI:15698"/>
        <dbReference type="ChEBI" id="CHEBI:16450"/>
        <dbReference type="ChEBI" id="CHEBI:28938"/>
        <dbReference type="EC" id="3.5.4.5"/>
    </reaction>
</comment>
<comment type="function">
    <text evidence="2 13">This enzyme scavenges exogenous and endogenous cytidine and 2'-deoxycytidine for UMP synthesis.</text>
</comment>
<dbReference type="PANTHER" id="PTHR11644">
    <property type="entry name" value="CYTIDINE DEAMINASE"/>
    <property type="match status" value="1"/>
</dbReference>
<dbReference type="FunFam" id="3.40.140.10:FF:000008">
    <property type="entry name" value="Cytidine deaminase"/>
    <property type="match status" value="1"/>
</dbReference>
<dbReference type="PANTHER" id="PTHR11644:SF2">
    <property type="entry name" value="CYTIDINE DEAMINASE"/>
    <property type="match status" value="1"/>
</dbReference>
<feature type="active site" description="Proton donor" evidence="10">
    <location>
        <position position="65"/>
    </location>
</feature>
<evidence type="ECO:0000313" key="15">
    <source>
        <dbReference type="EMBL" id="JAP95473.1"/>
    </source>
</evidence>
<evidence type="ECO:0000256" key="11">
    <source>
        <dbReference type="PIRSR" id="PIRSR606262-2"/>
    </source>
</evidence>
<feature type="binding site" evidence="12">
    <location>
        <position position="94"/>
    </location>
    <ligand>
        <name>Zn(2+)</name>
        <dbReference type="ChEBI" id="CHEBI:29105"/>
        <note>catalytic</note>
    </ligand>
</feature>
<dbReference type="InterPro" id="IPR002125">
    <property type="entry name" value="CMP_dCMP_dom"/>
</dbReference>
<feature type="domain" description="CMP/dCMP-type deaminase" evidence="14">
    <location>
        <begin position="7"/>
        <end position="136"/>
    </location>
</feature>
<dbReference type="GO" id="GO:0072527">
    <property type="term" value="P:pyrimidine-containing compound metabolic process"/>
    <property type="evidence" value="ECO:0007669"/>
    <property type="project" value="UniProtKB-ARBA"/>
</dbReference>
<organism evidence="15">
    <name type="scientific">Trepomonas sp. PC1</name>
    <dbReference type="NCBI Taxonomy" id="1076344"/>
    <lineage>
        <taxon>Eukaryota</taxon>
        <taxon>Metamonada</taxon>
        <taxon>Diplomonadida</taxon>
        <taxon>Hexamitidae</taxon>
        <taxon>Hexamitinae</taxon>
        <taxon>Trepomonas</taxon>
    </lineage>
</organism>
<evidence type="ECO:0000256" key="7">
    <source>
        <dbReference type="ARBA" id="ARBA00022833"/>
    </source>
</evidence>
<evidence type="ECO:0000256" key="4">
    <source>
        <dbReference type="ARBA" id="ARBA00012783"/>
    </source>
</evidence>
<dbReference type="EMBL" id="GDID01001133">
    <property type="protein sequence ID" value="JAP95473.1"/>
    <property type="molecule type" value="Transcribed_RNA"/>
</dbReference>
<name>A0A146KFI9_9EUKA</name>
<dbReference type="AlphaFoldDB" id="A0A146KFI9"/>
<evidence type="ECO:0000256" key="5">
    <source>
        <dbReference type="ARBA" id="ARBA00022723"/>
    </source>
</evidence>
<dbReference type="InterPro" id="IPR006262">
    <property type="entry name" value="Cyt_deam_tetra"/>
</dbReference>
<evidence type="ECO:0000256" key="2">
    <source>
        <dbReference type="ARBA" id="ARBA00003949"/>
    </source>
</evidence>
<sequence length="139" mass="14788">KLETMEQWKQQLVNAAIEASKKAYCPYSKYHVGAALLVAGTQENPVIVAGCNVENASYPCGQCAEKTAIGAAVVQGYTKFDALACMTLDGGSPCGQCRQALNEFGPTMHLILCKPDGSIALECSLDKILPYAFGPQNLL</sequence>
<evidence type="ECO:0000259" key="14">
    <source>
        <dbReference type="PROSITE" id="PS51747"/>
    </source>
</evidence>
<evidence type="ECO:0000256" key="13">
    <source>
        <dbReference type="RuleBase" id="RU364006"/>
    </source>
</evidence>
<dbReference type="PROSITE" id="PS51747">
    <property type="entry name" value="CYT_DCMP_DEAMINASES_2"/>
    <property type="match status" value="1"/>
</dbReference>
<evidence type="ECO:0000256" key="8">
    <source>
        <dbReference type="ARBA" id="ARBA00032005"/>
    </source>
</evidence>
<dbReference type="GO" id="GO:0055086">
    <property type="term" value="P:nucleobase-containing small molecule metabolic process"/>
    <property type="evidence" value="ECO:0007669"/>
    <property type="project" value="UniProtKB-ARBA"/>
</dbReference>
<feature type="binding site" evidence="12">
    <location>
        <position position="97"/>
    </location>
    <ligand>
        <name>Zn(2+)</name>
        <dbReference type="ChEBI" id="CHEBI:29105"/>
        <note>catalytic</note>
    </ligand>
</feature>